<dbReference type="EMBL" id="FLQS01000003">
    <property type="protein sequence ID" value="SBS71311.1"/>
    <property type="molecule type" value="Genomic_DNA"/>
</dbReference>
<gene>
    <name evidence="3" type="ORF">MHPYR_110007</name>
</gene>
<organism evidence="3">
    <name type="scientific">uncultured Mycobacterium sp</name>
    <dbReference type="NCBI Taxonomy" id="171292"/>
    <lineage>
        <taxon>Bacteria</taxon>
        <taxon>Bacillati</taxon>
        <taxon>Actinomycetota</taxon>
        <taxon>Actinomycetes</taxon>
        <taxon>Mycobacteriales</taxon>
        <taxon>Mycobacteriaceae</taxon>
        <taxon>Mycobacterium</taxon>
        <taxon>environmental samples</taxon>
    </lineage>
</organism>
<dbReference type="Pfam" id="PF04296">
    <property type="entry name" value="YlxR"/>
    <property type="match status" value="1"/>
</dbReference>
<evidence type="ECO:0000259" key="2">
    <source>
        <dbReference type="Pfam" id="PF04296"/>
    </source>
</evidence>
<name>A0A1Y5P5D8_9MYCO</name>
<dbReference type="SUPFAM" id="SSF64376">
    <property type="entry name" value="YlxR-like"/>
    <property type="match status" value="1"/>
</dbReference>
<protein>
    <recommendedName>
        <fullName evidence="2">YlxR domain-containing protein</fullName>
    </recommendedName>
</protein>
<accession>A0A1Y5P5D8</accession>
<feature type="region of interest" description="Disordered" evidence="1">
    <location>
        <begin position="98"/>
        <end position="130"/>
    </location>
</feature>
<proteinExistence type="predicted"/>
<dbReference type="InterPro" id="IPR007393">
    <property type="entry name" value="YlxR_dom"/>
</dbReference>
<feature type="domain" description="YlxR" evidence="2">
    <location>
        <begin position="27"/>
        <end position="98"/>
    </location>
</feature>
<dbReference type="PANTHER" id="PTHR34215:SF1">
    <property type="entry name" value="YLXR DOMAIN-CONTAINING PROTEIN"/>
    <property type="match status" value="1"/>
</dbReference>
<dbReference type="Gene3D" id="3.30.1230.10">
    <property type="entry name" value="YlxR-like"/>
    <property type="match status" value="1"/>
</dbReference>
<dbReference type="PANTHER" id="PTHR34215">
    <property type="entry name" value="BLL0784 PROTEIN"/>
    <property type="match status" value="1"/>
</dbReference>
<feature type="compositionally biased region" description="Basic and acidic residues" evidence="1">
    <location>
        <begin position="13"/>
        <end position="23"/>
    </location>
</feature>
<reference evidence="3" key="1">
    <citation type="submission" date="2016-03" db="EMBL/GenBank/DDBJ databases">
        <authorList>
            <person name="Ploux O."/>
        </authorList>
    </citation>
    <scope>NUCLEOTIDE SEQUENCE</scope>
    <source>
        <strain evidence="3">UC10</strain>
    </source>
</reference>
<evidence type="ECO:0000313" key="3">
    <source>
        <dbReference type="EMBL" id="SBS71311.1"/>
    </source>
</evidence>
<dbReference type="AlphaFoldDB" id="A0A1Y5P5D8"/>
<dbReference type="InterPro" id="IPR037465">
    <property type="entry name" value="YlxR"/>
</dbReference>
<feature type="region of interest" description="Disordered" evidence="1">
    <location>
        <begin position="1"/>
        <end position="23"/>
    </location>
</feature>
<evidence type="ECO:0000256" key="1">
    <source>
        <dbReference type="SAM" id="MobiDB-lite"/>
    </source>
</evidence>
<dbReference type="InterPro" id="IPR035931">
    <property type="entry name" value="YlxR-like_sf"/>
</dbReference>
<sequence>MTVDYAVIQRETPAPERPHRRTEGPVRTCVGCRKRELAVDLLRVVAVWHGNGECAVTVDHTGNLPGRGAWLHPTDRCLEAAIRRRAFGRALRVTGSPDTSAVVEDVRAQEALTDSPSPAREQAAKNMSTP</sequence>